<dbReference type="PANTHER" id="PTHR34293">
    <property type="entry name" value="HTH-TYPE TRANSCRIPTIONAL REGULATOR TRMBL2"/>
    <property type="match status" value="1"/>
</dbReference>
<evidence type="ECO:0000259" key="2">
    <source>
        <dbReference type="PROSITE" id="PS50043"/>
    </source>
</evidence>
<dbReference type="AlphaFoldDB" id="A0A3M8T5H1"/>
<dbReference type="PROSITE" id="PS50043">
    <property type="entry name" value="HTH_LUXR_2"/>
    <property type="match status" value="1"/>
</dbReference>
<dbReference type="Gene3D" id="1.10.10.10">
    <property type="entry name" value="Winged helix-like DNA-binding domain superfamily/Winged helix DNA-binding domain"/>
    <property type="match status" value="1"/>
</dbReference>
<dbReference type="EMBL" id="RIBZ01000825">
    <property type="protein sequence ID" value="RNF86976.1"/>
    <property type="molecule type" value="Genomic_DNA"/>
</dbReference>
<dbReference type="SMART" id="SM00421">
    <property type="entry name" value="HTH_LUXR"/>
    <property type="match status" value="1"/>
</dbReference>
<dbReference type="Proteomes" id="UP000275401">
    <property type="component" value="Unassembled WGS sequence"/>
</dbReference>
<dbReference type="InterPro" id="IPR036388">
    <property type="entry name" value="WH-like_DNA-bd_sf"/>
</dbReference>
<comment type="caution">
    <text evidence="3">The sequence shown here is derived from an EMBL/GenBank/DDBJ whole genome shotgun (WGS) entry which is preliminary data.</text>
</comment>
<evidence type="ECO:0000256" key="1">
    <source>
        <dbReference type="SAM" id="MobiDB-lite"/>
    </source>
</evidence>
<keyword evidence="4" id="KW-1185">Reference proteome</keyword>
<feature type="domain" description="HTH luxR-type" evidence="2">
    <location>
        <begin position="283"/>
        <end position="348"/>
    </location>
</feature>
<protein>
    <submittedName>
        <fullName evidence="3">Helix-turn-helix transcriptional regulator</fullName>
    </submittedName>
</protein>
<dbReference type="GO" id="GO:0006355">
    <property type="term" value="P:regulation of DNA-templated transcription"/>
    <property type="evidence" value="ECO:0007669"/>
    <property type="project" value="InterPro"/>
</dbReference>
<dbReference type="PANTHER" id="PTHR34293:SF1">
    <property type="entry name" value="HTH-TYPE TRANSCRIPTIONAL REGULATOR TRMBL2"/>
    <property type="match status" value="1"/>
</dbReference>
<proteinExistence type="predicted"/>
<gene>
    <name evidence="3" type="ORF">EEJ42_42640</name>
</gene>
<name>A0A3M8T5H1_9ACTN</name>
<evidence type="ECO:0000313" key="4">
    <source>
        <dbReference type="Proteomes" id="UP000275401"/>
    </source>
</evidence>
<dbReference type="SUPFAM" id="SSF46894">
    <property type="entry name" value="C-terminal effector domain of the bipartite response regulators"/>
    <property type="match status" value="1"/>
</dbReference>
<sequence length="350" mass="37856">MNRCIDTLEPPEVDSRAASASDETPAAPPSPWAAAGVSDFDETLYHAILHQPDAGVTGWSELLRTSPSRIRRGCARLLRLGLLQAPDSTGGLRPVDPRVAVRALIRKRESESELLAATADDLAKVYAAGALRAEPSGLIEVVHGESANAARLEELYARAEHDICLFDSPPYLAPLTPQLDLQSEVLRRGVSYRTIYSVSSLETPQLLAYAEGMVALGEQARVLPAVPMKLLVVDGRCAMLPLTSTDAGPAYCAVIVRHSALTDALRTLFETLWQQATPLSGVREESHEDLTEADRNLVGLLAVGMKDAAIARHLGISLRTLRRRISGLQRRLGARGRFQAGARAAHRGWT</sequence>
<organism evidence="3 4">
    <name type="scientific">Streptomyces botrytidirepellens</name>
    <dbReference type="NCBI Taxonomy" id="2486417"/>
    <lineage>
        <taxon>Bacteria</taxon>
        <taxon>Bacillati</taxon>
        <taxon>Actinomycetota</taxon>
        <taxon>Actinomycetes</taxon>
        <taxon>Kitasatosporales</taxon>
        <taxon>Streptomycetaceae</taxon>
        <taxon>Streptomyces</taxon>
    </lineage>
</organism>
<reference evidence="3 4" key="1">
    <citation type="submission" date="2018-11" db="EMBL/GenBank/DDBJ databases">
        <title>The Potential of Streptomyces as Biocontrol Agents against the Tomato grey mould, Botrytis cinerea (Gray mold) Frontiers in Microbiology.</title>
        <authorList>
            <person name="Li D."/>
        </authorList>
    </citation>
    <scope>NUCLEOTIDE SEQUENCE [LARGE SCALE GENOMIC DNA]</scope>
    <source>
        <strain evidence="3 4">NEAU-LD23</strain>
    </source>
</reference>
<accession>A0A3M8T5H1</accession>
<dbReference type="InterPro" id="IPR051797">
    <property type="entry name" value="TrmB-like"/>
</dbReference>
<dbReference type="InterPro" id="IPR000792">
    <property type="entry name" value="Tscrpt_reg_LuxR_C"/>
</dbReference>
<dbReference type="GO" id="GO:0003677">
    <property type="term" value="F:DNA binding"/>
    <property type="evidence" value="ECO:0007669"/>
    <property type="project" value="InterPro"/>
</dbReference>
<dbReference type="InterPro" id="IPR016032">
    <property type="entry name" value="Sig_transdc_resp-reg_C-effctor"/>
</dbReference>
<feature type="region of interest" description="Disordered" evidence="1">
    <location>
        <begin position="1"/>
        <end position="33"/>
    </location>
</feature>
<evidence type="ECO:0000313" key="3">
    <source>
        <dbReference type="EMBL" id="RNF86976.1"/>
    </source>
</evidence>